<name>A0ABZ2NX25_9BRAD</name>
<reference evidence="2" key="1">
    <citation type="journal article" date="2021" name="Int. J. Syst. Evol. Microbiol.">
        <title>Bradyrhizobium septentrionale sp. nov. (sv. septentrionale) and Bradyrhizobium quebecense sp. nov. (sv. septentrionale) associated with legumes native to Canada possess rearranged symbiosis genes and numerous insertion sequences.</title>
        <authorList>
            <person name="Bromfield E.S.P."/>
            <person name="Cloutier S."/>
        </authorList>
    </citation>
    <scope>NUCLEOTIDE SEQUENCE</scope>
    <source>
        <strain evidence="2">5S5</strain>
    </source>
</reference>
<gene>
    <name evidence="2" type="ORF">WDK88_38345</name>
</gene>
<reference evidence="2" key="2">
    <citation type="submission" date="2024-03" db="EMBL/GenBank/DDBJ databases">
        <authorList>
            <person name="Bromfield E.S.P."/>
            <person name="Cloutier S."/>
        </authorList>
    </citation>
    <scope>NUCLEOTIDE SEQUENCE</scope>
    <source>
        <strain evidence="2">5S5</strain>
    </source>
</reference>
<dbReference type="InterPro" id="IPR036397">
    <property type="entry name" value="RNaseH_sf"/>
</dbReference>
<evidence type="ECO:0000313" key="3">
    <source>
        <dbReference type="Proteomes" id="UP001432046"/>
    </source>
</evidence>
<dbReference type="InterPro" id="IPR001584">
    <property type="entry name" value="Integrase_cat-core"/>
</dbReference>
<dbReference type="SUPFAM" id="SSF53098">
    <property type="entry name" value="Ribonuclease H-like"/>
    <property type="match status" value="1"/>
</dbReference>
<sequence>MGQVLHGCATTTEAVRRAIQNSQESLRALAKGYGINQKTVAKWKQRETVADRSTGPKEANSTVLSIEEEAIIVAFRRHTLLPLDDCLYALQPTIPHLTRSSLHRCLQRHGISRLPEVEGSKPPKKKFKAYPIGYFHIDIAELQTAEGKLYLYVAIDRTSKFAFVQLVRKTGRTSASAFLEALIAAVPYKIHTVLTDNGIQFTFLPRYADGPTARYVTHMFDMRCQENGIEHRLTKIKHPWTNGQVERMNRTIKEATVQRYHYDRHDQLEAHLADFINAYNYARPLKTLKGLTPYEYICKAWTSQPERFKLNPLQQMPGLKA</sequence>
<dbReference type="PANTHER" id="PTHR35004">
    <property type="entry name" value="TRANSPOSASE RV3428C-RELATED"/>
    <property type="match status" value="1"/>
</dbReference>
<dbReference type="RefSeq" id="WP_338696066.1">
    <property type="nucleotide sequence ID" value="NZ_CP147708.1"/>
</dbReference>
<feature type="domain" description="Integrase catalytic" evidence="1">
    <location>
        <begin position="127"/>
        <end position="301"/>
    </location>
</feature>
<evidence type="ECO:0000259" key="1">
    <source>
        <dbReference type="PROSITE" id="PS50994"/>
    </source>
</evidence>
<keyword evidence="3" id="KW-1185">Reference proteome</keyword>
<protein>
    <submittedName>
        <fullName evidence="2">IS481 family transposase</fullName>
    </submittedName>
</protein>
<dbReference type="Gene3D" id="3.30.420.10">
    <property type="entry name" value="Ribonuclease H-like superfamily/Ribonuclease H"/>
    <property type="match status" value="1"/>
</dbReference>
<proteinExistence type="predicted"/>
<dbReference type="PANTHER" id="PTHR35004:SF7">
    <property type="entry name" value="INTEGRASE PROTEIN"/>
    <property type="match status" value="1"/>
</dbReference>
<dbReference type="InterPro" id="IPR047656">
    <property type="entry name" value="IS481-like_transpos"/>
</dbReference>
<dbReference type="NCBIfam" id="NF033577">
    <property type="entry name" value="transpos_IS481"/>
    <property type="match status" value="1"/>
</dbReference>
<evidence type="ECO:0000313" key="2">
    <source>
        <dbReference type="EMBL" id="WXC79040.1"/>
    </source>
</evidence>
<dbReference type="Proteomes" id="UP001432046">
    <property type="component" value="Chromosome"/>
</dbReference>
<dbReference type="Pfam" id="PF13683">
    <property type="entry name" value="rve_3"/>
    <property type="match status" value="1"/>
</dbReference>
<organism evidence="2 3">
    <name type="scientific">Bradyrhizobium septentrionale</name>
    <dbReference type="NCBI Taxonomy" id="1404411"/>
    <lineage>
        <taxon>Bacteria</taxon>
        <taxon>Pseudomonadati</taxon>
        <taxon>Pseudomonadota</taxon>
        <taxon>Alphaproteobacteria</taxon>
        <taxon>Hyphomicrobiales</taxon>
        <taxon>Nitrobacteraceae</taxon>
        <taxon>Bradyrhizobium</taxon>
    </lineage>
</organism>
<dbReference type="PROSITE" id="PS50994">
    <property type="entry name" value="INTEGRASE"/>
    <property type="match status" value="1"/>
</dbReference>
<dbReference type="EMBL" id="CP147711">
    <property type="protein sequence ID" value="WXC79040.1"/>
    <property type="molecule type" value="Genomic_DNA"/>
</dbReference>
<accession>A0ABZ2NX25</accession>
<dbReference type="InterPro" id="IPR012337">
    <property type="entry name" value="RNaseH-like_sf"/>
</dbReference>